<name>A0A9X9MJN2_BLUGR</name>
<reference evidence="2 3" key="1">
    <citation type="submission" date="2018-08" db="EMBL/GenBank/DDBJ databases">
        <authorList>
            <person name="Muller C M."/>
        </authorList>
    </citation>
    <scope>NUCLEOTIDE SEQUENCE [LARGE SCALE GENOMIC DNA]</scope>
</reference>
<gene>
    <name evidence="2" type="ORF">BGT96224V316_LOCUS5335</name>
</gene>
<organism evidence="2 3">
    <name type="scientific">Blumeria graminis f. sp. tritici</name>
    <dbReference type="NCBI Taxonomy" id="62690"/>
    <lineage>
        <taxon>Eukaryota</taxon>
        <taxon>Fungi</taxon>
        <taxon>Dikarya</taxon>
        <taxon>Ascomycota</taxon>
        <taxon>Pezizomycotina</taxon>
        <taxon>Leotiomycetes</taxon>
        <taxon>Erysiphales</taxon>
        <taxon>Erysiphaceae</taxon>
        <taxon>Blumeria</taxon>
    </lineage>
</organism>
<evidence type="ECO:0000313" key="3">
    <source>
        <dbReference type="Proteomes" id="UP000324639"/>
    </source>
</evidence>
<keyword evidence="3" id="KW-1185">Reference proteome</keyword>
<protein>
    <submittedName>
        <fullName evidence="2">Bgt-20575</fullName>
    </submittedName>
</protein>
<accession>A0A9X9MJN2</accession>
<sequence length="69" mass="7907">EKKQCAYCKRSGRIREACFKWLNTPDGSKWAAKNPEKAARTRSLKKRLQQRRHTGSEPELSSSASKSNQ</sequence>
<feature type="region of interest" description="Disordered" evidence="1">
    <location>
        <begin position="27"/>
        <end position="69"/>
    </location>
</feature>
<dbReference type="AlphaFoldDB" id="A0A9X9MJN2"/>
<feature type="compositionally biased region" description="Low complexity" evidence="1">
    <location>
        <begin position="57"/>
        <end position="69"/>
    </location>
</feature>
<dbReference type="Proteomes" id="UP000324639">
    <property type="component" value="Chromosome Bgt_-07"/>
</dbReference>
<feature type="non-terminal residue" evidence="2">
    <location>
        <position position="69"/>
    </location>
</feature>
<dbReference type="EMBL" id="LR026990">
    <property type="protein sequence ID" value="VDB89757.1"/>
    <property type="molecule type" value="Genomic_DNA"/>
</dbReference>
<feature type="non-terminal residue" evidence="2">
    <location>
        <position position="1"/>
    </location>
</feature>
<feature type="compositionally biased region" description="Basic residues" evidence="1">
    <location>
        <begin position="40"/>
        <end position="53"/>
    </location>
</feature>
<proteinExistence type="predicted"/>
<evidence type="ECO:0000313" key="2">
    <source>
        <dbReference type="EMBL" id="VDB89757.1"/>
    </source>
</evidence>
<evidence type="ECO:0000256" key="1">
    <source>
        <dbReference type="SAM" id="MobiDB-lite"/>
    </source>
</evidence>